<dbReference type="OrthoDB" id="724026at2759"/>
<protein>
    <submittedName>
        <fullName evidence="1">Uncharacterized protein</fullName>
    </submittedName>
</protein>
<organism evidence="1 2">
    <name type="scientific">Asparagus officinalis</name>
    <name type="common">Garden asparagus</name>
    <dbReference type="NCBI Taxonomy" id="4686"/>
    <lineage>
        <taxon>Eukaryota</taxon>
        <taxon>Viridiplantae</taxon>
        <taxon>Streptophyta</taxon>
        <taxon>Embryophyta</taxon>
        <taxon>Tracheophyta</taxon>
        <taxon>Spermatophyta</taxon>
        <taxon>Magnoliopsida</taxon>
        <taxon>Liliopsida</taxon>
        <taxon>Asparagales</taxon>
        <taxon>Asparagaceae</taxon>
        <taxon>Asparagoideae</taxon>
        <taxon>Asparagus</taxon>
    </lineage>
</organism>
<dbReference type="EMBL" id="CM007382">
    <property type="protein sequence ID" value="ONK77124.1"/>
    <property type="molecule type" value="Genomic_DNA"/>
</dbReference>
<dbReference type="Proteomes" id="UP000243459">
    <property type="component" value="Chromosome 2"/>
</dbReference>
<dbReference type="Gramene" id="ONK77124">
    <property type="protein sequence ID" value="ONK77124"/>
    <property type="gene ID" value="A4U43_C02F3340"/>
</dbReference>
<proteinExistence type="predicted"/>
<evidence type="ECO:0000313" key="2">
    <source>
        <dbReference type="Proteomes" id="UP000243459"/>
    </source>
</evidence>
<gene>
    <name evidence="1" type="ORF">A4U43_C02F3340</name>
</gene>
<keyword evidence="2" id="KW-1185">Reference proteome</keyword>
<accession>A0A5P1FGD5</accession>
<dbReference type="AlphaFoldDB" id="A0A5P1FGD5"/>
<dbReference type="PANTHER" id="PTHR31439">
    <property type="entry name" value="EXPRESSED PROTEIN"/>
    <property type="match status" value="1"/>
</dbReference>
<sequence length="495" mass="56773">MDPTHNPDAWVWITNLPPVTQWERESISLCIWTSQSAQGSLNLSTVKIFQNPNHYGTFSITIDANISITLWTSKSLPIENKGHQAFSEKTILHLFFDIVAGVLRYGPNKRSSYRMPPVPIDEEFPSIFNLAFLTLTLLVCIYEAPQDLLCECVDTLRLHLITSSARQATKLLVRIFGSNLEEQWMRSVNLAITNLMVEREASNHSFRSPSPLFSYAFSAIKLWKAQVYCPIIAINVEDPSATTHDERLLFSLNYQQLEASVQFSYKVIFQENWIDIVVKVDNIRCNVSSLVSDALMSTRGYGTKEKFFPSRISLQLTPTIQTDVLSVSVGKSSDNPTQEIGLEKGIESSFDPRNLKVSASESVTMSMKLWKFEQSVYGNSVIFNWFLHDGVNGREVFSSKPSKCAIFQRRSWFRNRYSSVYRPFTKQGGVVFAEDEYGKSVWWKVNGEAAEKIMEWEIRGRIWLTYWPNKHITFHNETRMLEFRQLVHIPLAKVA</sequence>
<dbReference type="PANTHER" id="PTHR31439:SF4">
    <property type="entry name" value="NEURONAL PAS DOMAIN PROTEIN"/>
    <property type="match status" value="1"/>
</dbReference>
<evidence type="ECO:0000313" key="1">
    <source>
        <dbReference type="EMBL" id="ONK77124.1"/>
    </source>
</evidence>
<dbReference type="OMA" id="CIYEAPQ"/>
<name>A0A5P1FGD5_ASPOF</name>
<reference evidence="2" key="1">
    <citation type="journal article" date="2017" name="Nat. Commun.">
        <title>The asparagus genome sheds light on the origin and evolution of a young Y chromosome.</title>
        <authorList>
            <person name="Harkess A."/>
            <person name="Zhou J."/>
            <person name="Xu C."/>
            <person name="Bowers J.E."/>
            <person name="Van der Hulst R."/>
            <person name="Ayyampalayam S."/>
            <person name="Mercati F."/>
            <person name="Riccardi P."/>
            <person name="McKain M.R."/>
            <person name="Kakrana A."/>
            <person name="Tang H."/>
            <person name="Ray J."/>
            <person name="Groenendijk J."/>
            <person name="Arikit S."/>
            <person name="Mathioni S.M."/>
            <person name="Nakano M."/>
            <person name="Shan H."/>
            <person name="Telgmann-Rauber A."/>
            <person name="Kanno A."/>
            <person name="Yue Z."/>
            <person name="Chen H."/>
            <person name="Li W."/>
            <person name="Chen Y."/>
            <person name="Xu X."/>
            <person name="Zhang Y."/>
            <person name="Luo S."/>
            <person name="Chen H."/>
            <person name="Gao J."/>
            <person name="Mao Z."/>
            <person name="Pires J.C."/>
            <person name="Luo M."/>
            <person name="Kudrna D."/>
            <person name="Wing R.A."/>
            <person name="Meyers B.C."/>
            <person name="Yi K."/>
            <person name="Kong H."/>
            <person name="Lavrijsen P."/>
            <person name="Sunseri F."/>
            <person name="Falavigna A."/>
            <person name="Ye Y."/>
            <person name="Leebens-Mack J.H."/>
            <person name="Chen G."/>
        </authorList>
    </citation>
    <scope>NUCLEOTIDE SEQUENCE [LARGE SCALE GENOMIC DNA]</scope>
    <source>
        <strain evidence="2">cv. DH0086</strain>
    </source>
</reference>